<protein>
    <submittedName>
        <fullName evidence="2">Uncharacterized protein</fullName>
    </submittedName>
</protein>
<dbReference type="Proteomes" id="UP001366503">
    <property type="component" value="Unassembled WGS sequence"/>
</dbReference>
<gene>
    <name evidence="2" type="ORF">O7A05_07495</name>
</gene>
<name>A0ABU8K9X1_9HYPH</name>
<reference evidence="2 3" key="1">
    <citation type="submission" date="2022-12" db="EMBL/GenBank/DDBJ databases">
        <authorList>
            <person name="Muema E."/>
        </authorList>
    </citation>
    <scope>NUCLEOTIDE SEQUENCE [LARGE SCALE GENOMIC DNA]</scope>
    <source>
        <strain evidence="3">1330</strain>
    </source>
</reference>
<comment type="caution">
    <text evidence="2">The sequence shown here is derived from an EMBL/GenBank/DDBJ whole genome shotgun (WGS) entry which is preliminary data.</text>
</comment>
<evidence type="ECO:0000313" key="2">
    <source>
        <dbReference type="EMBL" id="MEI9402008.1"/>
    </source>
</evidence>
<organism evidence="2 3">
    <name type="scientific">Mesorhizobium argentiipisi</name>
    <dbReference type="NCBI Taxonomy" id="3015175"/>
    <lineage>
        <taxon>Bacteria</taxon>
        <taxon>Pseudomonadati</taxon>
        <taxon>Pseudomonadota</taxon>
        <taxon>Alphaproteobacteria</taxon>
        <taxon>Hyphomicrobiales</taxon>
        <taxon>Phyllobacteriaceae</taxon>
        <taxon>Mesorhizobium</taxon>
    </lineage>
</organism>
<keyword evidence="3" id="KW-1185">Reference proteome</keyword>
<dbReference type="RefSeq" id="WP_337092328.1">
    <property type="nucleotide sequence ID" value="NZ_JAPYKO010000003.1"/>
</dbReference>
<accession>A0ABU8K9X1</accession>
<evidence type="ECO:0000256" key="1">
    <source>
        <dbReference type="SAM" id="MobiDB-lite"/>
    </source>
</evidence>
<feature type="region of interest" description="Disordered" evidence="1">
    <location>
        <begin position="1"/>
        <end position="24"/>
    </location>
</feature>
<dbReference type="EMBL" id="JAPYKO010000003">
    <property type="protein sequence ID" value="MEI9402008.1"/>
    <property type="molecule type" value="Genomic_DNA"/>
</dbReference>
<feature type="region of interest" description="Disordered" evidence="1">
    <location>
        <begin position="56"/>
        <end position="76"/>
    </location>
</feature>
<sequence length="76" mass="8366">MSARACGLARSNPRTTGYEKSPTGFVAKERDHEFCKGDTWRKPVEMQGGGMHCRARVPRFEQKGTLSPVGSGPLTR</sequence>
<evidence type="ECO:0000313" key="3">
    <source>
        <dbReference type="Proteomes" id="UP001366503"/>
    </source>
</evidence>
<proteinExistence type="predicted"/>